<feature type="region of interest" description="Disordered" evidence="1">
    <location>
        <begin position="1"/>
        <end position="33"/>
    </location>
</feature>
<feature type="compositionally biased region" description="Basic residues" evidence="1">
    <location>
        <begin position="1"/>
        <end position="10"/>
    </location>
</feature>
<evidence type="ECO:0000256" key="1">
    <source>
        <dbReference type="SAM" id="MobiDB-lite"/>
    </source>
</evidence>
<sequence>MKTIPRRVKRTNVAPREENNNEQTQAPTPPLSAELQKTLNNLDRKQRKVYNAMPTHELRVGFLEAILDEKKKGELNVNVIVLTIVMLVAVERWHKGQRPTRPMPKDRTKLFF</sequence>
<keyword evidence="3" id="KW-1185">Reference proteome</keyword>
<organism evidence="2 3">
    <name type="scientific">Paraglomus brasilianum</name>
    <dbReference type="NCBI Taxonomy" id="144538"/>
    <lineage>
        <taxon>Eukaryota</taxon>
        <taxon>Fungi</taxon>
        <taxon>Fungi incertae sedis</taxon>
        <taxon>Mucoromycota</taxon>
        <taxon>Glomeromycotina</taxon>
        <taxon>Glomeromycetes</taxon>
        <taxon>Paraglomerales</taxon>
        <taxon>Paraglomeraceae</taxon>
        <taxon>Paraglomus</taxon>
    </lineage>
</organism>
<dbReference type="AlphaFoldDB" id="A0A9N9D9M8"/>
<gene>
    <name evidence="2" type="ORF">PBRASI_LOCUS9105</name>
</gene>
<evidence type="ECO:0000313" key="2">
    <source>
        <dbReference type="EMBL" id="CAG8628296.1"/>
    </source>
</evidence>
<protein>
    <submittedName>
        <fullName evidence="2">4592_t:CDS:1</fullName>
    </submittedName>
</protein>
<dbReference type="EMBL" id="CAJVPI010001841">
    <property type="protein sequence ID" value="CAG8628296.1"/>
    <property type="molecule type" value="Genomic_DNA"/>
</dbReference>
<evidence type="ECO:0000313" key="3">
    <source>
        <dbReference type="Proteomes" id="UP000789739"/>
    </source>
</evidence>
<dbReference type="OrthoDB" id="2417677at2759"/>
<name>A0A9N9D9M8_9GLOM</name>
<dbReference type="Proteomes" id="UP000789739">
    <property type="component" value="Unassembled WGS sequence"/>
</dbReference>
<accession>A0A9N9D9M8</accession>
<reference evidence="2" key="1">
    <citation type="submission" date="2021-06" db="EMBL/GenBank/DDBJ databases">
        <authorList>
            <person name="Kallberg Y."/>
            <person name="Tangrot J."/>
            <person name="Rosling A."/>
        </authorList>
    </citation>
    <scope>NUCLEOTIDE SEQUENCE</scope>
    <source>
        <strain evidence="2">BR232B</strain>
    </source>
</reference>
<proteinExistence type="predicted"/>
<comment type="caution">
    <text evidence="2">The sequence shown here is derived from an EMBL/GenBank/DDBJ whole genome shotgun (WGS) entry which is preliminary data.</text>
</comment>